<dbReference type="RefSeq" id="WP_186990595.1">
    <property type="nucleotide sequence ID" value="NZ_CP052909.1"/>
</dbReference>
<dbReference type="Pfam" id="PF09837">
    <property type="entry name" value="DUF2064"/>
    <property type="match status" value="1"/>
</dbReference>
<dbReference type="NCBIfam" id="TIGR04282">
    <property type="entry name" value="glyco_like_cofC"/>
    <property type="match status" value="1"/>
</dbReference>
<dbReference type="AlphaFoldDB" id="A0A7G8PS02"/>
<dbReference type="InterPro" id="IPR029044">
    <property type="entry name" value="Nucleotide-diphossugar_trans"/>
</dbReference>
<sequence length="230" mass="25747">MGLLTSKDTDGNVDFSADFHFPMSNKALIIFTRTPQLGKCKTRLAAAIGDEAALEVYKILLNHTAKITEKVTADKFVFYAGTIAQHDVWNNEIFSKKLQIDGDLGVKMHHAFLELFDLGYEKVVIVGSDLFDLTSREIDDAFTALTHNDTVIGPAEDGGYYLLGMKTLNTAIFENKDWGTATVLQDTLKDLKAKSVFRLPAKNDIDHVEDIMNIEVFQQFIPDKLLNRSK</sequence>
<dbReference type="InterPro" id="IPR018641">
    <property type="entry name" value="Trfase_1_rSAM/seldom-assoc"/>
</dbReference>
<dbReference type="GO" id="GO:0016740">
    <property type="term" value="F:transferase activity"/>
    <property type="evidence" value="ECO:0007669"/>
    <property type="project" value="UniProtKB-KW"/>
</dbReference>
<organism evidence="1 2">
    <name type="scientific">Constantimarinum furrinae</name>
    <dbReference type="NCBI Taxonomy" id="2562285"/>
    <lineage>
        <taxon>Bacteria</taxon>
        <taxon>Pseudomonadati</taxon>
        <taxon>Bacteroidota</taxon>
        <taxon>Flavobacteriia</taxon>
        <taxon>Flavobacteriales</taxon>
        <taxon>Flavobacteriaceae</taxon>
        <taxon>Altibacter/Constantimarinum group</taxon>
        <taxon>Constantimarinum</taxon>
    </lineage>
</organism>
<dbReference type="PANTHER" id="PTHR36529">
    <property type="entry name" value="SLL1095 PROTEIN"/>
    <property type="match status" value="1"/>
</dbReference>
<gene>
    <name evidence="1" type="ORF">ALE3EI_0538</name>
</gene>
<name>A0A7G8PS02_9FLAO</name>
<protein>
    <submittedName>
        <fullName evidence="1">Glycosyltransferase</fullName>
    </submittedName>
</protein>
<dbReference type="Proteomes" id="UP000515514">
    <property type="component" value="Chromosome"/>
</dbReference>
<accession>A0A7G8PS02</accession>
<keyword evidence="1" id="KW-0808">Transferase</keyword>
<dbReference type="PANTHER" id="PTHR36529:SF1">
    <property type="entry name" value="GLYCOSYLTRANSFERASE"/>
    <property type="match status" value="1"/>
</dbReference>
<evidence type="ECO:0000313" key="2">
    <source>
        <dbReference type="Proteomes" id="UP000515514"/>
    </source>
</evidence>
<dbReference type="Gene3D" id="3.90.550.10">
    <property type="entry name" value="Spore Coat Polysaccharide Biosynthesis Protein SpsA, Chain A"/>
    <property type="match status" value="1"/>
</dbReference>
<proteinExistence type="predicted"/>
<evidence type="ECO:0000313" key="1">
    <source>
        <dbReference type="EMBL" id="QNJ97118.1"/>
    </source>
</evidence>
<dbReference type="KEGG" id="alti:ALE3EI_0538"/>
<dbReference type="EMBL" id="CP052909">
    <property type="protein sequence ID" value="QNJ97118.1"/>
    <property type="molecule type" value="Genomic_DNA"/>
</dbReference>
<keyword evidence="2" id="KW-1185">Reference proteome</keyword>
<dbReference type="SUPFAM" id="SSF53448">
    <property type="entry name" value="Nucleotide-diphospho-sugar transferases"/>
    <property type="match status" value="1"/>
</dbReference>
<reference evidence="1 2" key="1">
    <citation type="submission" date="2020-04" db="EMBL/GenBank/DDBJ databases">
        <title>Genome sequence of Altibacter aquimarinus strain ALE3EI.</title>
        <authorList>
            <person name="Oh H.-M."/>
            <person name="Jang D."/>
        </authorList>
    </citation>
    <scope>NUCLEOTIDE SEQUENCE [LARGE SCALE GENOMIC DNA]</scope>
    <source>
        <strain evidence="1 2">ALE3EI</strain>
    </source>
</reference>